<dbReference type="STRING" id="1802435.A2114_02410"/>
<evidence type="ECO:0000313" key="1">
    <source>
        <dbReference type="EMBL" id="OHA57709.1"/>
    </source>
</evidence>
<proteinExistence type="predicted"/>
<dbReference type="EMBL" id="MHTG01000007">
    <property type="protein sequence ID" value="OHA57709.1"/>
    <property type="molecule type" value="Genomic_DNA"/>
</dbReference>
<comment type="caution">
    <text evidence="1">The sequence shown here is derived from an EMBL/GenBank/DDBJ whole genome shotgun (WGS) entry which is preliminary data.</text>
</comment>
<gene>
    <name evidence="1" type="ORF">A2114_02410</name>
</gene>
<organism evidence="1 2">
    <name type="scientific">Candidatus Vogelbacteria bacterium GWA1_51_14</name>
    <dbReference type="NCBI Taxonomy" id="1802435"/>
    <lineage>
        <taxon>Bacteria</taxon>
        <taxon>Candidatus Vogeliibacteriota</taxon>
    </lineage>
</organism>
<name>A0A1G2QC66_9BACT</name>
<sequence>MSSDAFERIFKLWISLWELVLNEKRSLEVVCTTLQKLVFEFKGYPKFKNWQAICNLGEKEPGMMMVLATLDIEENDDLAKQIIATFPEYFCSEKTNFPIPWTALVQKAKVKGDRDGCVAIRPVIYDAVYFFGIPHEGFVFEVSDVDRLRLPALPVDFPRNGLREWDLKTVLRWRGKDFVIVDIDDDEVWVAPAECFDLNI</sequence>
<dbReference type="AlphaFoldDB" id="A0A1G2QC66"/>
<dbReference type="Proteomes" id="UP000176494">
    <property type="component" value="Unassembled WGS sequence"/>
</dbReference>
<protein>
    <submittedName>
        <fullName evidence="1">Uncharacterized protein</fullName>
    </submittedName>
</protein>
<accession>A0A1G2QC66</accession>
<evidence type="ECO:0000313" key="2">
    <source>
        <dbReference type="Proteomes" id="UP000176494"/>
    </source>
</evidence>
<reference evidence="1 2" key="1">
    <citation type="journal article" date="2016" name="Nat. Commun.">
        <title>Thousands of microbial genomes shed light on interconnected biogeochemical processes in an aquifer system.</title>
        <authorList>
            <person name="Anantharaman K."/>
            <person name="Brown C.T."/>
            <person name="Hug L.A."/>
            <person name="Sharon I."/>
            <person name="Castelle C.J."/>
            <person name="Probst A.J."/>
            <person name="Thomas B.C."/>
            <person name="Singh A."/>
            <person name="Wilkins M.J."/>
            <person name="Karaoz U."/>
            <person name="Brodie E.L."/>
            <person name="Williams K.H."/>
            <person name="Hubbard S.S."/>
            <person name="Banfield J.F."/>
        </authorList>
    </citation>
    <scope>NUCLEOTIDE SEQUENCE [LARGE SCALE GENOMIC DNA]</scope>
</reference>